<keyword evidence="10" id="KW-1185">Reference proteome</keyword>
<keyword evidence="5" id="KW-0175">Coiled coil</keyword>
<dbReference type="EMBL" id="BJWG01000008">
    <property type="protein sequence ID" value="GEL95258.1"/>
    <property type="molecule type" value="Genomic_DNA"/>
</dbReference>
<dbReference type="OrthoDB" id="5177647at2"/>
<feature type="signal peptide" evidence="7">
    <location>
        <begin position="1"/>
        <end position="32"/>
    </location>
</feature>
<dbReference type="Proteomes" id="UP000321720">
    <property type="component" value="Unassembled WGS sequence"/>
</dbReference>
<gene>
    <name evidence="9" type="ORF">CCO02nite_19160</name>
</gene>
<comment type="similarity">
    <text evidence="1">Belongs to the peptidase C40 family.</text>
</comment>
<sequence length="464" mass="48659">MDDRGRLRWAGAAATAAMLVGLLVGVAPGALADPTAPSDQDVRDAQAAVDDAQRSVAEMEIRLAELSTAADAADVQVQIAGESYTRALVAAQDAQDKADEAAERSAKADSEAETSRRELVAIARQIARSGGSADMIEALLSADGFQDVASRTSALDQFTAKTDDAVQRYRAAQLVASTLAEQSDTAAQDAKDAQTAAQDALAEAQQVADDADAARVAGEQERNGLLVALSQARQTSVDVERRRQDALDEERRRREQLDNQPSPDPTTPPSNPTTPPSNPTTPPSDPTTPPSNPTTPPSNPTTPPSDPTTPPTTPPVTPSPSPTPTKPPATPPYGLGTGRSVGSAQDGLEALSSAKSKIGAPYVWGGTGPGYDCSGLTMTSWSAAGVAINRTSRDQYKQVLKISYNDLRPGDLVFWSTDPSNPDSIYHVAMWAGNGQIVEAPRPGLTVRLTTMRWGGTMPYAGRP</sequence>
<dbReference type="InterPro" id="IPR000064">
    <property type="entry name" value="NLP_P60_dom"/>
</dbReference>
<evidence type="ECO:0000256" key="4">
    <source>
        <dbReference type="ARBA" id="ARBA00022807"/>
    </source>
</evidence>
<organism evidence="9 10">
    <name type="scientific">Cellulomonas composti</name>
    <dbReference type="NCBI Taxonomy" id="266130"/>
    <lineage>
        <taxon>Bacteria</taxon>
        <taxon>Bacillati</taxon>
        <taxon>Actinomycetota</taxon>
        <taxon>Actinomycetes</taxon>
        <taxon>Micrococcales</taxon>
        <taxon>Cellulomonadaceae</taxon>
        <taxon>Cellulomonas</taxon>
    </lineage>
</organism>
<dbReference type="PROSITE" id="PS51935">
    <property type="entry name" value="NLPC_P60"/>
    <property type="match status" value="1"/>
</dbReference>
<evidence type="ECO:0000259" key="8">
    <source>
        <dbReference type="PROSITE" id="PS51935"/>
    </source>
</evidence>
<evidence type="ECO:0000256" key="5">
    <source>
        <dbReference type="SAM" id="Coils"/>
    </source>
</evidence>
<evidence type="ECO:0000256" key="6">
    <source>
        <dbReference type="SAM" id="MobiDB-lite"/>
    </source>
</evidence>
<feature type="domain" description="NlpC/P60" evidence="8">
    <location>
        <begin position="344"/>
        <end position="464"/>
    </location>
</feature>
<protein>
    <recommendedName>
        <fullName evidence="8">NlpC/P60 domain-containing protein</fullName>
    </recommendedName>
</protein>
<dbReference type="RefSeq" id="WP_146842917.1">
    <property type="nucleotide sequence ID" value="NZ_BJWG01000008.1"/>
</dbReference>
<proteinExistence type="inferred from homology"/>
<evidence type="ECO:0000256" key="3">
    <source>
        <dbReference type="ARBA" id="ARBA00022801"/>
    </source>
</evidence>
<feature type="compositionally biased region" description="Basic and acidic residues" evidence="6">
    <location>
        <begin position="238"/>
        <end position="257"/>
    </location>
</feature>
<dbReference type="InterPro" id="IPR038765">
    <property type="entry name" value="Papain-like_cys_pep_sf"/>
</dbReference>
<dbReference type="Gene3D" id="3.90.1720.10">
    <property type="entry name" value="endopeptidase domain like (from Nostoc punctiforme)"/>
    <property type="match status" value="1"/>
</dbReference>
<dbReference type="SUPFAM" id="SSF54001">
    <property type="entry name" value="Cysteine proteinases"/>
    <property type="match status" value="1"/>
</dbReference>
<dbReference type="PRINTS" id="PR01217">
    <property type="entry name" value="PRICHEXTENSN"/>
</dbReference>
<dbReference type="GO" id="GO:0008234">
    <property type="term" value="F:cysteine-type peptidase activity"/>
    <property type="evidence" value="ECO:0007669"/>
    <property type="project" value="UniProtKB-KW"/>
</dbReference>
<keyword evidence="4" id="KW-0788">Thiol protease</keyword>
<keyword evidence="3" id="KW-0378">Hydrolase</keyword>
<dbReference type="PANTHER" id="PTHR47359">
    <property type="entry name" value="PEPTIDOGLYCAN DL-ENDOPEPTIDASE CWLO"/>
    <property type="match status" value="1"/>
</dbReference>
<feature type="coiled-coil region" evidence="5">
    <location>
        <begin position="42"/>
        <end position="111"/>
    </location>
</feature>
<keyword evidence="2" id="KW-0645">Protease</keyword>
<dbReference type="GO" id="GO:0006508">
    <property type="term" value="P:proteolysis"/>
    <property type="evidence" value="ECO:0007669"/>
    <property type="project" value="UniProtKB-KW"/>
</dbReference>
<evidence type="ECO:0000256" key="7">
    <source>
        <dbReference type="SAM" id="SignalP"/>
    </source>
</evidence>
<name>A0A511JBB1_9CELL</name>
<dbReference type="AlphaFoldDB" id="A0A511JBB1"/>
<feature type="compositionally biased region" description="Pro residues" evidence="6">
    <location>
        <begin position="262"/>
        <end position="331"/>
    </location>
</feature>
<evidence type="ECO:0000313" key="10">
    <source>
        <dbReference type="Proteomes" id="UP000321720"/>
    </source>
</evidence>
<evidence type="ECO:0000256" key="1">
    <source>
        <dbReference type="ARBA" id="ARBA00007074"/>
    </source>
</evidence>
<evidence type="ECO:0000313" key="9">
    <source>
        <dbReference type="EMBL" id="GEL95258.1"/>
    </source>
</evidence>
<dbReference type="InterPro" id="IPR051794">
    <property type="entry name" value="PG_Endopeptidase_C40"/>
</dbReference>
<keyword evidence="7" id="KW-0732">Signal</keyword>
<feature type="chain" id="PRO_5021783074" description="NlpC/P60 domain-containing protein" evidence="7">
    <location>
        <begin position="33"/>
        <end position="464"/>
    </location>
</feature>
<comment type="caution">
    <text evidence="9">The sequence shown here is derived from an EMBL/GenBank/DDBJ whole genome shotgun (WGS) entry which is preliminary data.</text>
</comment>
<dbReference type="PANTHER" id="PTHR47359:SF3">
    <property type="entry name" value="NLP_P60 DOMAIN-CONTAINING PROTEIN-RELATED"/>
    <property type="match status" value="1"/>
</dbReference>
<feature type="region of interest" description="Disordered" evidence="6">
    <location>
        <begin position="232"/>
        <end position="343"/>
    </location>
</feature>
<dbReference type="Pfam" id="PF00877">
    <property type="entry name" value="NLPC_P60"/>
    <property type="match status" value="1"/>
</dbReference>
<accession>A0A511JBB1</accession>
<evidence type="ECO:0000256" key="2">
    <source>
        <dbReference type="ARBA" id="ARBA00022670"/>
    </source>
</evidence>
<reference evidence="9 10" key="1">
    <citation type="submission" date="2019-07" db="EMBL/GenBank/DDBJ databases">
        <title>Whole genome shotgun sequence of Cellulomonas composti NBRC 100758.</title>
        <authorList>
            <person name="Hosoyama A."/>
            <person name="Uohara A."/>
            <person name="Ohji S."/>
            <person name="Ichikawa N."/>
        </authorList>
    </citation>
    <scope>NUCLEOTIDE SEQUENCE [LARGE SCALE GENOMIC DNA]</scope>
    <source>
        <strain evidence="9 10">NBRC 100758</strain>
    </source>
</reference>